<dbReference type="GeneTree" id="ENSGT00390000020164"/>
<reference evidence="3" key="4">
    <citation type="submission" date="2025-09" db="UniProtKB">
        <authorList>
            <consortium name="Ensembl"/>
        </authorList>
    </citation>
    <scope>IDENTIFICATION</scope>
</reference>
<evidence type="ECO:0000256" key="1">
    <source>
        <dbReference type="SAM" id="MobiDB-lite"/>
    </source>
</evidence>
<name>F6TJA8_CIOIN</name>
<dbReference type="Proteomes" id="UP000008144">
    <property type="component" value="Chromosome 2"/>
</dbReference>
<dbReference type="KEGG" id="cin:100179157"/>
<dbReference type="Ensembl" id="ENSCINT00000022031.2">
    <property type="protein sequence ID" value="ENSCINP00000021785.2"/>
    <property type="gene ID" value="ENSCING00000011389.2"/>
</dbReference>
<keyword evidence="2" id="KW-0732">Signal</keyword>
<dbReference type="Pfam" id="PF15002">
    <property type="entry name" value="ERK-JNK_inhib"/>
    <property type="match status" value="1"/>
</dbReference>
<accession>F6TJA8</accession>
<gene>
    <name evidence="3" type="primary">LOC100179157</name>
</gene>
<feature type="signal peptide" evidence="2">
    <location>
        <begin position="1"/>
        <end position="20"/>
    </location>
</feature>
<proteinExistence type="predicted"/>
<feature type="chain" id="PRO_5014090155" evidence="2">
    <location>
        <begin position="21"/>
        <end position="223"/>
    </location>
</feature>
<dbReference type="OrthoDB" id="5854099at2759"/>
<evidence type="ECO:0000256" key="2">
    <source>
        <dbReference type="SAM" id="SignalP"/>
    </source>
</evidence>
<keyword evidence="4" id="KW-1185">Reference proteome</keyword>
<dbReference type="OMA" id="GIGFCNQ"/>
<reference evidence="3" key="2">
    <citation type="journal article" date="2008" name="Genome Biol.">
        <title>Improved genome assembly and evidence-based global gene model set for the chordate Ciona intestinalis: new insight into intron and operon populations.</title>
        <authorList>
            <person name="Satou Y."/>
            <person name="Mineta K."/>
            <person name="Ogasawara M."/>
            <person name="Sasakura Y."/>
            <person name="Shoguchi E."/>
            <person name="Ueno K."/>
            <person name="Yamada L."/>
            <person name="Matsumoto J."/>
            <person name="Wasserscheid J."/>
            <person name="Dewar K."/>
            <person name="Wiley G.B."/>
            <person name="Macmil S.L."/>
            <person name="Roe B.A."/>
            <person name="Zeller R.W."/>
            <person name="Hastings K.E."/>
            <person name="Lemaire P."/>
            <person name="Lindquist E."/>
            <person name="Endo T."/>
            <person name="Hotta K."/>
            <person name="Inaba K."/>
        </authorList>
    </citation>
    <scope>NUCLEOTIDE SEQUENCE [LARGE SCALE GENOMIC DNA]</scope>
    <source>
        <strain evidence="3">wild type</strain>
    </source>
</reference>
<evidence type="ECO:0000313" key="4">
    <source>
        <dbReference type="Proteomes" id="UP000008144"/>
    </source>
</evidence>
<reference evidence="4" key="1">
    <citation type="journal article" date="2002" name="Science">
        <title>The draft genome of Ciona intestinalis: insights into chordate and vertebrate origins.</title>
        <authorList>
            <person name="Dehal P."/>
            <person name="Satou Y."/>
            <person name="Campbell R.K."/>
            <person name="Chapman J."/>
            <person name="Degnan B."/>
            <person name="De Tomaso A."/>
            <person name="Davidson B."/>
            <person name="Di Gregorio A."/>
            <person name="Gelpke M."/>
            <person name="Goodstein D.M."/>
            <person name="Harafuji N."/>
            <person name="Hastings K.E."/>
            <person name="Ho I."/>
            <person name="Hotta K."/>
            <person name="Huang W."/>
            <person name="Kawashima T."/>
            <person name="Lemaire P."/>
            <person name="Martinez D."/>
            <person name="Meinertzhagen I.A."/>
            <person name="Necula S."/>
            <person name="Nonaka M."/>
            <person name="Putnam N."/>
            <person name="Rash S."/>
            <person name="Saiga H."/>
            <person name="Satake M."/>
            <person name="Terry A."/>
            <person name="Yamada L."/>
            <person name="Wang H.G."/>
            <person name="Awazu S."/>
            <person name="Azumi K."/>
            <person name="Boore J."/>
            <person name="Branno M."/>
            <person name="Chin-Bow S."/>
            <person name="DeSantis R."/>
            <person name="Doyle S."/>
            <person name="Francino P."/>
            <person name="Keys D.N."/>
            <person name="Haga S."/>
            <person name="Hayashi H."/>
            <person name="Hino K."/>
            <person name="Imai K.S."/>
            <person name="Inaba K."/>
            <person name="Kano S."/>
            <person name="Kobayashi K."/>
            <person name="Kobayashi M."/>
            <person name="Lee B.I."/>
            <person name="Makabe K.W."/>
            <person name="Manohar C."/>
            <person name="Matassi G."/>
            <person name="Medina M."/>
            <person name="Mochizuki Y."/>
            <person name="Mount S."/>
            <person name="Morishita T."/>
            <person name="Miura S."/>
            <person name="Nakayama A."/>
            <person name="Nishizaka S."/>
            <person name="Nomoto H."/>
            <person name="Ohta F."/>
            <person name="Oishi K."/>
            <person name="Rigoutsos I."/>
            <person name="Sano M."/>
            <person name="Sasaki A."/>
            <person name="Sasakura Y."/>
            <person name="Shoguchi E."/>
            <person name="Shin-i T."/>
            <person name="Spagnuolo A."/>
            <person name="Stainier D."/>
            <person name="Suzuki M.M."/>
            <person name="Tassy O."/>
            <person name="Takatori N."/>
            <person name="Tokuoka M."/>
            <person name="Yagi K."/>
            <person name="Yoshizaki F."/>
            <person name="Wada S."/>
            <person name="Zhang C."/>
            <person name="Hyatt P.D."/>
            <person name="Larimer F."/>
            <person name="Detter C."/>
            <person name="Doggett N."/>
            <person name="Glavina T."/>
            <person name="Hawkins T."/>
            <person name="Richardson P."/>
            <person name="Lucas S."/>
            <person name="Kohara Y."/>
            <person name="Levine M."/>
            <person name="Satoh N."/>
            <person name="Rokhsar D.S."/>
        </authorList>
    </citation>
    <scope>NUCLEOTIDE SEQUENCE [LARGE SCALE GENOMIC DNA]</scope>
</reference>
<feature type="region of interest" description="Disordered" evidence="1">
    <location>
        <begin position="198"/>
        <end position="223"/>
    </location>
</feature>
<evidence type="ECO:0000313" key="3">
    <source>
        <dbReference type="Ensembl" id="ENSCINP00000021785.2"/>
    </source>
</evidence>
<dbReference type="FunCoup" id="F6TJA8">
    <property type="interactions" value="42"/>
</dbReference>
<dbReference type="AlphaFoldDB" id="F6TJA8"/>
<dbReference type="PANTHER" id="PTHR14735:SF1">
    <property type="entry name" value="COILED-COIL DOMAIN-CONTAINING PROTEIN 134"/>
    <property type="match status" value="1"/>
</dbReference>
<reference evidence="3" key="3">
    <citation type="submission" date="2025-08" db="UniProtKB">
        <authorList>
            <consortium name="Ensembl"/>
        </authorList>
    </citation>
    <scope>IDENTIFICATION</scope>
</reference>
<dbReference type="EMBL" id="EAAA01001519">
    <property type="status" value="NOT_ANNOTATED_CDS"/>
    <property type="molecule type" value="Genomic_DNA"/>
</dbReference>
<organism evidence="3 4">
    <name type="scientific">Ciona intestinalis</name>
    <name type="common">Transparent sea squirt</name>
    <name type="synonym">Ascidia intestinalis</name>
    <dbReference type="NCBI Taxonomy" id="7719"/>
    <lineage>
        <taxon>Eukaryota</taxon>
        <taxon>Metazoa</taxon>
        <taxon>Chordata</taxon>
        <taxon>Tunicata</taxon>
        <taxon>Ascidiacea</taxon>
        <taxon>Phlebobranchia</taxon>
        <taxon>Cionidae</taxon>
        <taxon>Ciona</taxon>
    </lineage>
</organism>
<accession>A0A1W2W838</accession>
<dbReference type="STRING" id="7719.ENSCINP00000021785"/>
<dbReference type="HOGENOM" id="CLU_099195_0_0_1"/>
<dbReference type="InParanoid" id="F6TJA8"/>
<dbReference type="RefSeq" id="XP_002126605.2">
    <property type="nucleotide sequence ID" value="XM_002126569.5"/>
</dbReference>
<protein>
    <submittedName>
        <fullName evidence="3">Coiled-coil domain-containing protein 134</fullName>
    </submittedName>
</protein>
<dbReference type="InterPro" id="IPR026321">
    <property type="entry name" value="CC134"/>
</dbReference>
<dbReference type="PANTHER" id="PTHR14735">
    <property type="entry name" value="COILED-COIL DOMAIN-CONTAINING PROTEIN 134"/>
    <property type="match status" value="1"/>
</dbReference>
<sequence length="223" mass="25796">MGSRVLLAVCTLVLALYCHGENEDNSELRLYRKLFRVKRKEHIAIVQKLLLMDDIEKHAAFIQMSMETIVKTIQESQQVLKSENYTPGRTFPTDTSAKEALSLILENTALFTDLIVRFPKLGHYFFEQNKMSWLRVMAPAITTCSATGVYDGDHQLILHSLQQELGIGEKDPLYINPFLQESKQGRPLTAEEREQIYREEKREKKKQKLKKRTGPRLTNKSEL</sequence>
<dbReference type="GeneID" id="100179157"/>
<feature type="compositionally biased region" description="Basic residues" evidence="1">
    <location>
        <begin position="203"/>
        <end position="214"/>
    </location>
</feature>